<reference evidence="3" key="1">
    <citation type="submission" date="2025-08" db="UniProtKB">
        <authorList>
            <consortium name="RefSeq"/>
        </authorList>
    </citation>
    <scope>IDENTIFICATION</scope>
</reference>
<feature type="region of interest" description="Disordered" evidence="1">
    <location>
        <begin position="1"/>
        <end position="26"/>
    </location>
</feature>
<dbReference type="PANTHER" id="PTHR35717">
    <property type="entry name" value="OS05G0156200 PROTEIN"/>
    <property type="match status" value="1"/>
</dbReference>
<dbReference type="PANTHER" id="PTHR35717:SF1">
    <property type="entry name" value="OS05G0156200 PROTEIN"/>
    <property type="match status" value="1"/>
</dbReference>
<feature type="region of interest" description="Disordered" evidence="1">
    <location>
        <begin position="145"/>
        <end position="165"/>
    </location>
</feature>
<proteinExistence type="predicted"/>
<accession>A0AB40CAW0</accession>
<keyword evidence="2" id="KW-1185">Reference proteome</keyword>
<feature type="region of interest" description="Disordered" evidence="1">
    <location>
        <begin position="187"/>
        <end position="253"/>
    </location>
</feature>
<organism evidence="2 3">
    <name type="scientific">Dioscorea cayennensis subsp. rotundata</name>
    <name type="common">White Guinea yam</name>
    <name type="synonym">Dioscorea rotundata</name>
    <dbReference type="NCBI Taxonomy" id="55577"/>
    <lineage>
        <taxon>Eukaryota</taxon>
        <taxon>Viridiplantae</taxon>
        <taxon>Streptophyta</taxon>
        <taxon>Embryophyta</taxon>
        <taxon>Tracheophyta</taxon>
        <taxon>Spermatophyta</taxon>
        <taxon>Magnoliopsida</taxon>
        <taxon>Liliopsida</taxon>
        <taxon>Dioscoreales</taxon>
        <taxon>Dioscoreaceae</taxon>
        <taxon>Dioscorea</taxon>
    </lineage>
</organism>
<evidence type="ECO:0000256" key="1">
    <source>
        <dbReference type="SAM" id="MobiDB-lite"/>
    </source>
</evidence>
<dbReference type="GeneID" id="120273339"/>
<dbReference type="AlphaFoldDB" id="A0AB40CAW0"/>
<name>A0AB40CAW0_DIOCR</name>
<dbReference type="RefSeq" id="XP_039135897.1">
    <property type="nucleotide sequence ID" value="XM_039279963.1"/>
</dbReference>
<evidence type="ECO:0000313" key="2">
    <source>
        <dbReference type="Proteomes" id="UP001515500"/>
    </source>
</evidence>
<sequence length="253" mass="27971">MVLESGSNSSMAASPGSKRSRDPEEEVYVDNLHSHKRYLSEIMASSLNGLTVEDSLTENLMQSPSRSETNFYPREDCVPYSPMSEDSDDCRFCETPLNSSMVQADPFSIPTSPVSPHRHQKQFIGHSSLNPYPLPGCTLPSVVCSNSRHRSSDSEGRFPSSPNDMCHTADLRRAALLRSVQMRTQPHYSQPFELPFNSGHESMQSEEDGEDPPFSCLKNSDDDPGGYQSPDHIPDYVDDCSAATVGDVSSDRN</sequence>
<protein>
    <submittedName>
        <fullName evidence="3">Uncharacterized protein LOC120273339</fullName>
    </submittedName>
</protein>
<feature type="compositionally biased region" description="Polar residues" evidence="1">
    <location>
        <begin position="1"/>
        <end position="12"/>
    </location>
</feature>
<evidence type="ECO:0000313" key="3">
    <source>
        <dbReference type="RefSeq" id="XP_039135897.1"/>
    </source>
</evidence>
<dbReference type="Proteomes" id="UP001515500">
    <property type="component" value="Chromosome 12"/>
</dbReference>
<gene>
    <name evidence="3" type="primary">LOC120273339</name>
</gene>